<reference evidence="2 3" key="1">
    <citation type="submission" date="2021-03" db="EMBL/GenBank/DDBJ databases">
        <authorList>
            <person name="Peeters C."/>
        </authorList>
    </citation>
    <scope>NUCLEOTIDE SEQUENCE [LARGE SCALE GENOMIC DNA]</scope>
    <source>
        <strain evidence="2 3">LMG 26411</strain>
    </source>
</reference>
<evidence type="ECO:0000313" key="3">
    <source>
        <dbReference type="Proteomes" id="UP000672657"/>
    </source>
</evidence>
<evidence type="ECO:0000256" key="1">
    <source>
        <dbReference type="SAM" id="SignalP"/>
    </source>
</evidence>
<keyword evidence="1" id="KW-0732">Signal</keyword>
<keyword evidence="3" id="KW-1185">Reference proteome</keyword>
<feature type="chain" id="PRO_5046769694" description="Aspartate carbamoyltransferase" evidence="1">
    <location>
        <begin position="25"/>
        <end position="175"/>
    </location>
</feature>
<evidence type="ECO:0000313" key="2">
    <source>
        <dbReference type="EMBL" id="CAG2160036.1"/>
    </source>
</evidence>
<sequence length="175" mass="18997">MAHLKPFLKIAFVTALAIASAAKAADIQRQAEVARLGADVMPFTLKGTTHIFTKTKDGGIQRVIVKVPSDTEQVALVREHLRTIQQQFSQGDFSGPTHIHGPAMASLSELKAAKPGQIKIEYKEVPSGAELIYRTEDTALVSALHNWFDAQLSDHGTDAVAGDQQHHNHGALMKQ</sequence>
<dbReference type="EMBL" id="CAJPVI010000070">
    <property type="protein sequence ID" value="CAG2160036.1"/>
    <property type="molecule type" value="Genomic_DNA"/>
</dbReference>
<accession>A0ABN7QBS0</accession>
<feature type="signal peptide" evidence="1">
    <location>
        <begin position="1"/>
        <end position="24"/>
    </location>
</feature>
<comment type="caution">
    <text evidence="2">The sequence shown here is derived from an EMBL/GenBank/DDBJ whole genome shotgun (WGS) entry which is preliminary data.</text>
</comment>
<gene>
    <name evidence="2" type="ORF">LMG26411_07174</name>
</gene>
<protein>
    <recommendedName>
        <fullName evidence="4">Aspartate carbamoyltransferase</fullName>
    </recommendedName>
</protein>
<name>A0ABN7QBS0_9BURK</name>
<organism evidence="2 3">
    <name type="scientific">Cupriavidus numazuensis</name>
    <dbReference type="NCBI Taxonomy" id="221992"/>
    <lineage>
        <taxon>Bacteria</taxon>
        <taxon>Pseudomonadati</taxon>
        <taxon>Pseudomonadota</taxon>
        <taxon>Betaproteobacteria</taxon>
        <taxon>Burkholderiales</taxon>
        <taxon>Burkholderiaceae</taxon>
        <taxon>Cupriavidus</taxon>
    </lineage>
</organism>
<dbReference type="Proteomes" id="UP000672657">
    <property type="component" value="Unassembled WGS sequence"/>
</dbReference>
<proteinExistence type="predicted"/>
<dbReference type="RefSeq" id="WP_211957939.1">
    <property type="nucleotide sequence ID" value="NZ_CAJPVI010000070.1"/>
</dbReference>
<evidence type="ECO:0008006" key="4">
    <source>
        <dbReference type="Google" id="ProtNLM"/>
    </source>
</evidence>